<protein>
    <submittedName>
        <fullName evidence="2">Uncharacterized protein</fullName>
    </submittedName>
</protein>
<accession>A0AAE1ABI6</accession>
<evidence type="ECO:0000256" key="1">
    <source>
        <dbReference type="SAM" id="MobiDB-lite"/>
    </source>
</evidence>
<feature type="region of interest" description="Disordered" evidence="1">
    <location>
        <begin position="1"/>
        <end position="20"/>
    </location>
</feature>
<evidence type="ECO:0000313" key="3">
    <source>
        <dbReference type="Proteomes" id="UP001283361"/>
    </source>
</evidence>
<name>A0AAE1ABI6_9GAST</name>
<gene>
    <name evidence="2" type="ORF">RRG08_056834</name>
</gene>
<dbReference type="EMBL" id="JAWDGP010002185">
    <property type="protein sequence ID" value="KAK3784879.1"/>
    <property type="molecule type" value="Genomic_DNA"/>
</dbReference>
<reference evidence="2" key="1">
    <citation type="journal article" date="2023" name="G3 (Bethesda)">
        <title>A reference genome for the long-term kleptoplast-retaining sea slug Elysia crispata morphotype clarki.</title>
        <authorList>
            <person name="Eastman K.E."/>
            <person name="Pendleton A.L."/>
            <person name="Shaikh M.A."/>
            <person name="Suttiyut T."/>
            <person name="Ogas R."/>
            <person name="Tomko P."/>
            <person name="Gavelis G."/>
            <person name="Widhalm J.R."/>
            <person name="Wisecaver J.H."/>
        </authorList>
    </citation>
    <scope>NUCLEOTIDE SEQUENCE</scope>
    <source>
        <strain evidence="2">ECLA1</strain>
    </source>
</reference>
<evidence type="ECO:0000313" key="2">
    <source>
        <dbReference type="EMBL" id="KAK3784879.1"/>
    </source>
</evidence>
<dbReference type="Proteomes" id="UP001283361">
    <property type="component" value="Unassembled WGS sequence"/>
</dbReference>
<keyword evidence="3" id="KW-1185">Reference proteome</keyword>
<comment type="caution">
    <text evidence="2">The sequence shown here is derived from an EMBL/GenBank/DDBJ whole genome shotgun (WGS) entry which is preliminary data.</text>
</comment>
<proteinExistence type="predicted"/>
<sequence>MFEEGSSTNKGKEETEFGEMDEKSALGRCSLLQALELDLIGNNPRRLHCCLGVVITWALHPGYRWRYPRLRQHDNISGSLEEMETSCTSGILLFFHETPSNEMGGSERHGVHVLTI</sequence>
<feature type="compositionally biased region" description="Basic and acidic residues" evidence="1">
    <location>
        <begin position="10"/>
        <end position="20"/>
    </location>
</feature>
<organism evidence="2 3">
    <name type="scientific">Elysia crispata</name>
    <name type="common">lettuce slug</name>
    <dbReference type="NCBI Taxonomy" id="231223"/>
    <lineage>
        <taxon>Eukaryota</taxon>
        <taxon>Metazoa</taxon>
        <taxon>Spiralia</taxon>
        <taxon>Lophotrochozoa</taxon>
        <taxon>Mollusca</taxon>
        <taxon>Gastropoda</taxon>
        <taxon>Heterobranchia</taxon>
        <taxon>Euthyneura</taxon>
        <taxon>Panpulmonata</taxon>
        <taxon>Sacoglossa</taxon>
        <taxon>Placobranchoidea</taxon>
        <taxon>Plakobranchidae</taxon>
        <taxon>Elysia</taxon>
    </lineage>
</organism>
<dbReference type="AlphaFoldDB" id="A0AAE1ABI6"/>